<proteinExistence type="predicted"/>
<dbReference type="RefSeq" id="WP_208252558.1">
    <property type="nucleotide sequence ID" value="NZ_JAGEPF010000051.1"/>
</dbReference>
<gene>
    <name evidence="1" type="ORF">J4709_49980</name>
</gene>
<keyword evidence="2" id="KW-1185">Reference proteome</keyword>
<name>A0ABS3S9N5_9ACTN</name>
<protein>
    <submittedName>
        <fullName evidence="1">Uncharacterized protein</fullName>
    </submittedName>
</protein>
<reference evidence="1 2" key="1">
    <citation type="submission" date="2021-03" db="EMBL/GenBank/DDBJ databases">
        <title>Actinomadura violae sp. nov., isolated from lichen in Thailand.</title>
        <authorList>
            <person name="Kanchanasin P."/>
            <person name="Saeng-In P."/>
            <person name="Phongsopitanun W."/>
            <person name="Yuki M."/>
            <person name="Kudo T."/>
            <person name="Ohkuma M."/>
            <person name="Tanasupawat S."/>
        </authorList>
    </citation>
    <scope>NUCLEOTIDE SEQUENCE [LARGE SCALE GENOMIC DNA]</scope>
    <source>
        <strain evidence="1 2">LCR2-06</strain>
    </source>
</reference>
<dbReference type="Proteomes" id="UP000680206">
    <property type="component" value="Unassembled WGS sequence"/>
</dbReference>
<accession>A0ABS3S9N5</accession>
<sequence>MTEQAPSQRAAVLRTGWAVRGKPPGSYDEYRVTGCGGPDFSAADYAHILRHFALGTPSPGRSGPAALPWITISEVRGADDGTRIGIALEDWTGEADGAGRPIAETRYLCVPYEALRAAPTSYTDLCEALAAAAPPFPADGLDLRVPALDPAGPAAAIERFGVQRVAAAAALLLDGPVTVTGAPDLTAQDRLAFLDAVAALLPYGWRTRFSAATWDQSGNRNVSLAFARQVRERTTELEWRTPRLPEHDTPGRAYAAMLADLFGDRGRSHAEVVAHLARYREPLTDADPAAAVRILGALDWPVTVLHAVERGDHDPADLRELLSGGRYRELGDAAARKILYALIQECVPGDVPLLRACWTAVAGTVDKPFRELTARVRGLVWGGSEGTTEERAGQVVPYFEVADAIGRADELLAALAAPARRGEDDSGAVVAARVVRTVVGPRSVTPDGPEWPLALDALAGSPRVVCSLMGVLAFGENPPLQAWYERLTHHLPPSLLGLFRNLLFAPLAPIGPEQIEALAGHDPACVGDLVGLAASLRRLRYVLPGFTGWLTALEKTTPGERTLLTVRLTQAQASGPADRGALDGLLLWLGAPPHHVTGGSAADHGGYWDGFHSVWSRPMPAGRPDGRRQALANWLKAGGWAASPGGADAVVLLVRELAAGPAADGRPLSKALLAARARVPYLGSLPQYQVWWQETAQRFPELAKEPLMTVLDNLPQDASPAHVGRLCAEEMVRGVPTAQIAPMLLRGMPGLTAGTLVRIISELRPALAGLDVPDPGRHALELARAFARLDGVASPLRGQAADTAVDEIGFWLKLIDATAAPDEDSDVLIGEDTRAGLKRISDWTQRLLKASKPGRWPIGRQS</sequence>
<dbReference type="EMBL" id="JAGEPF010000051">
    <property type="protein sequence ID" value="MBO2465718.1"/>
    <property type="molecule type" value="Genomic_DNA"/>
</dbReference>
<evidence type="ECO:0000313" key="2">
    <source>
        <dbReference type="Proteomes" id="UP000680206"/>
    </source>
</evidence>
<organism evidence="1 2">
    <name type="scientific">Actinomadura violacea</name>
    <dbReference type="NCBI Taxonomy" id="2819934"/>
    <lineage>
        <taxon>Bacteria</taxon>
        <taxon>Bacillati</taxon>
        <taxon>Actinomycetota</taxon>
        <taxon>Actinomycetes</taxon>
        <taxon>Streptosporangiales</taxon>
        <taxon>Thermomonosporaceae</taxon>
        <taxon>Actinomadura</taxon>
    </lineage>
</organism>
<evidence type="ECO:0000313" key="1">
    <source>
        <dbReference type="EMBL" id="MBO2465718.1"/>
    </source>
</evidence>
<comment type="caution">
    <text evidence="1">The sequence shown here is derived from an EMBL/GenBank/DDBJ whole genome shotgun (WGS) entry which is preliminary data.</text>
</comment>